<dbReference type="AlphaFoldDB" id="A0A2T3AGV5"/>
<evidence type="ECO:0008006" key="4">
    <source>
        <dbReference type="Google" id="ProtNLM"/>
    </source>
</evidence>
<dbReference type="Proteomes" id="UP000241462">
    <property type="component" value="Unassembled WGS sequence"/>
</dbReference>
<keyword evidence="1" id="KW-0732">Signal</keyword>
<protein>
    <recommendedName>
        <fullName evidence="4">Secreted protein</fullName>
    </recommendedName>
</protein>
<keyword evidence="3" id="KW-1185">Reference proteome</keyword>
<organism evidence="2 3">
    <name type="scientific">Coniella lustricola</name>
    <dbReference type="NCBI Taxonomy" id="2025994"/>
    <lineage>
        <taxon>Eukaryota</taxon>
        <taxon>Fungi</taxon>
        <taxon>Dikarya</taxon>
        <taxon>Ascomycota</taxon>
        <taxon>Pezizomycotina</taxon>
        <taxon>Sordariomycetes</taxon>
        <taxon>Sordariomycetidae</taxon>
        <taxon>Diaporthales</taxon>
        <taxon>Schizoparmaceae</taxon>
        <taxon>Coniella</taxon>
    </lineage>
</organism>
<dbReference type="EMBL" id="KZ678391">
    <property type="protein sequence ID" value="PSR97390.1"/>
    <property type="molecule type" value="Genomic_DNA"/>
</dbReference>
<evidence type="ECO:0000313" key="3">
    <source>
        <dbReference type="Proteomes" id="UP000241462"/>
    </source>
</evidence>
<name>A0A2T3AGV5_9PEZI</name>
<gene>
    <name evidence="2" type="ORF">BD289DRAFT_100515</name>
</gene>
<feature type="chain" id="PRO_5015401634" description="Secreted protein" evidence="1">
    <location>
        <begin position="17"/>
        <end position="84"/>
    </location>
</feature>
<evidence type="ECO:0000313" key="2">
    <source>
        <dbReference type="EMBL" id="PSR97390.1"/>
    </source>
</evidence>
<accession>A0A2T3AGV5</accession>
<proteinExistence type="predicted"/>
<reference evidence="2 3" key="1">
    <citation type="journal article" date="2018" name="Mycol. Prog.">
        <title>Coniella lustricola, a new species from submerged detritus.</title>
        <authorList>
            <person name="Raudabaugh D.B."/>
            <person name="Iturriaga T."/>
            <person name="Carver A."/>
            <person name="Mondo S."/>
            <person name="Pangilinan J."/>
            <person name="Lipzen A."/>
            <person name="He G."/>
            <person name="Amirebrahimi M."/>
            <person name="Grigoriev I.V."/>
            <person name="Miller A.N."/>
        </authorList>
    </citation>
    <scope>NUCLEOTIDE SEQUENCE [LARGE SCALE GENOMIC DNA]</scope>
    <source>
        <strain evidence="2 3">B22-T-1</strain>
    </source>
</reference>
<evidence type="ECO:0000256" key="1">
    <source>
        <dbReference type="SAM" id="SignalP"/>
    </source>
</evidence>
<feature type="signal peptide" evidence="1">
    <location>
        <begin position="1"/>
        <end position="16"/>
    </location>
</feature>
<dbReference type="InParanoid" id="A0A2T3AGV5"/>
<sequence length="84" mass="9614">MPTVPFLLLFFRFSTAASRAPLLRHRCHCLGTILSPGLQYHTIYISVLWPESSPRQGAKDNSQQIRVTEIKPIQMTQISRAYLD</sequence>